<dbReference type="AlphaFoldDB" id="A0A1M4T8V7"/>
<dbReference type="OrthoDB" id="1957622at2"/>
<evidence type="ECO:0000313" key="2">
    <source>
        <dbReference type="EMBL" id="SHE40901.1"/>
    </source>
</evidence>
<accession>A0A1M4T8V7</accession>
<protein>
    <submittedName>
        <fullName evidence="2">Uncharacterized protein</fullName>
    </submittedName>
</protein>
<dbReference type="PROSITE" id="PS00549">
    <property type="entry name" value="BACTERIOFERRITIN"/>
    <property type="match status" value="1"/>
</dbReference>
<dbReference type="RefSeq" id="WP_072848668.1">
    <property type="nucleotide sequence ID" value="NZ_FQVI01000001.1"/>
</dbReference>
<evidence type="ECO:0000256" key="1">
    <source>
        <dbReference type="SAM" id="SignalP"/>
    </source>
</evidence>
<gene>
    <name evidence="2" type="ORF">SAMN02745158_00482</name>
</gene>
<keyword evidence="1" id="KW-0732">Signal</keyword>
<keyword evidence="3" id="KW-1185">Reference proteome</keyword>
<dbReference type="STRING" id="1122155.SAMN02745158_00482"/>
<dbReference type="InterPro" id="IPR046145">
    <property type="entry name" value="DUF6147"/>
</dbReference>
<name>A0A1M4T8V7_9CLOT</name>
<feature type="signal peptide" evidence="1">
    <location>
        <begin position="1"/>
        <end position="22"/>
    </location>
</feature>
<dbReference type="Pfam" id="PF19644">
    <property type="entry name" value="DUF6147"/>
    <property type="match status" value="1"/>
</dbReference>
<reference evidence="2 3" key="1">
    <citation type="submission" date="2016-11" db="EMBL/GenBank/DDBJ databases">
        <authorList>
            <person name="Jaros S."/>
            <person name="Januszkiewicz K."/>
            <person name="Wedrychowicz H."/>
        </authorList>
    </citation>
    <scope>NUCLEOTIDE SEQUENCE [LARGE SCALE GENOMIC DNA]</scope>
    <source>
        <strain evidence="2 3">DSM 17459</strain>
    </source>
</reference>
<evidence type="ECO:0000313" key="3">
    <source>
        <dbReference type="Proteomes" id="UP000184245"/>
    </source>
</evidence>
<dbReference type="EMBL" id="FQVI01000001">
    <property type="protein sequence ID" value="SHE40901.1"/>
    <property type="molecule type" value="Genomic_DNA"/>
</dbReference>
<sequence length="146" mass="15849">MKGKTAVLLCMGVLLSASLCMGMPRSEIEAAQEEEGMPWEGMVQYGDATIAKDENGQLLAGGMTTASQIADEISVEVTVEKADENSTWTEVYSWKAGRANSVYLSSSKSIVAGAGYYRVRCVHRVNQDVRESCTDAVWIDKEGEGR</sequence>
<dbReference type="Proteomes" id="UP000184245">
    <property type="component" value="Unassembled WGS sequence"/>
</dbReference>
<feature type="chain" id="PRO_5039538303" evidence="1">
    <location>
        <begin position="23"/>
        <end position="146"/>
    </location>
</feature>
<organism evidence="2 3">
    <name type="scientific">Lactonifactor longoviformis DSM 17459</name>
    <dbReference type="NCBI Taxonomy" id="1122155"/>
    <lineage>
        <taxon>Bacteria</taxon>
        <taxon>Bacillati</taxon>
        <taxon>Bacillota</taxon>
        <taxon>Clostridia</taxon>
        <taxon>Eubacteriales</taxon>
        <taxon>Clostridiaceae</taxon>
        <taxon>Lactonifactor</taxon>
    </lineage>
</organism>
<proteinExistence type="predicted"/>